<sequence length="251" mass="30441">MFFVSMIVIWIFLIIIWILVSIFVIYQYKKTRYLNLLTANLYFIATKDTQGYFEKNALKLEDWFFEFLESIIDQYKYFYQRKLKLLYVIKTIYPMTGLLVVFFSYFIIFVLEHLSLGYIVGISIFGFFIIILILKTMYLNNDYYTTYRILQIDWALIQNWKRTNDKLSGNNFITLEELKSIYHQKFQNPQKIKIANKSLFRGCFSYQINYQVVVKEIFDTPEKYLYFSAILPYDKIKLNSKKVSFDFFKTF</sequence>
<gene>
    <name evidence="7" type="ORF">NCTC10118_00704</name>
</gene>
<evidence type="ECO:0000256" key="2">
    <source>
        <dbReference type="ARBA" id="ARBA00005417"/>
    </source>
</evidence>
<keyword evidence="5 6" id="KW-0472">Membrane</keyword>
<dbReference type="RefSeq" id="WP_129621849.1">
    <property type="nucleotide sequence ID" value="NZ_LR214972.1"/>
</dbReference>
<dbReference type="EMBL" id="LR214972">
    <property type="protein sequence ID" value="VEU63651.1"/>
    <property type="molecule type" value="Genomic_DNA"/>
</dbReference>
<evidence type="ECO:0000313" key="7">
    <source>
        <dbReference type="EMBL" id="VEU63651.1"/>
    </source>
</evidence>
<comment type="subcellular location">
    <subcellularLocation>
        <location evidence="1">Cell membrane</location>
        <topology evidence="1">Multi-pass membrane protein</topology>
    </subcellularLocation>
</comment>
<comment type="similarity">
    <text evidence="2">Belongs to the ABC transporter superfamily.</text>
</comment>
<keyword evidence="8" id="KW-1185">Reference proteome</keyword>
<evidence type="ECO:0000256" key="6">
    <source>
        <dbReference type="SAM" id="Phobius"/>
    </source>
</evidence>
<evidence type="ECO:0000256" key="5">
    <source>
        <dbReference type="ARBA" id="ARBA00023136"/>
    </source>
</evidence>
<feature type="transmembrane region" description="Helical" evidence="6">
    <location>
        <begin position="85"/>
        <end position="110"/>
    </location>
</feature>
<organism evidence="7 8">
    <name type="scientific">Mycoplasmopsis bovirhinis</name>
    <dbReference type="NCBI Taxonomy" id="29553"/>
    <lineage>
        <taxon>Bacteria</taxon>
        <taxon>Bacillati</taxon>
        <taxon>Mycoplasmatota</taxon>
        <taxon>Mycoplasmoidales</taxon>
        <taxon>Metamycoplasmataceae</taxon>
        <taxon>Mycoplasmopsis</taxon>
    </lineage>
</organism>
<proteinExistence type="inferred from homology"/>
<reference evidence="7 8" key="1">
    <citation type="submission" date="2019-01" db="EMBL/GenBank/DDBJ databases">
        <authorList>
            <consortium name="Pathogen Informatics"/>
        </authorList>
    </citation>
    <scope>NUCLEOTIDE SEQUENCE [LARGE SCALE GENOMIC DNA]</scope>
    <source>
        <strain evidence="7 8">NCTC10118</strain>
    </source>
</reference>
<dbReference type="InterPro" id="IPR036640">
    <property type="entry name" value="ABC1_TM_sf"/>
</dbReference>
<evidence type="ECO:0000313" key="8">
    <source>
        <dbReference type="Proteomes" id="UP000289952"/>
    </source>
</evidence>
<keyword evidence="3 6" id="KW-0812">Transmembrane</keyword>
<evidence type="ECO:0000256" key="1">
    <source>
        <dbReference type="ARBA" id="ARBA00004651"/>
    </source>
</evidence>
<name>A0A449AF73_9BACT</name>
<feature type="transmembrane region" description="Helical" evidence="6">
    <location>
        <begin position="116"/>
        <end position="134"/>
    </location>
</feature>
<dbReference type="AlphaFoldDB" id="A0A449AF73"/>
<dbReference type="SUPFAM" id="SSF90123">
    <property type="entry name" value="ABC transporter transmembrane region"/>
    <property type="match status" value="1"/>
</dbReference>
<evidence type="ECO:0000256" key="4">
    <source>
        <dbReference type="ARBA" id="ARBA00022989"/>
    </source>
</evidence>
<keyword evidence="4 6" id="KW-1133">Transmembrane helix</keyword>
<protein>
    <submittedName>
        <fullName evidence="7">Uncharacterized protein</fullName>
    </submittedName>
</protein>
<accession>A0A449AF73</accession>
<evidence type="ECO:0000256" key="3">
    <source>
        <dbReference type="ARBA" id="ARBA00022692"/>
    </source>
</evidence>
<dbReference type="Proteomes" id="UP000289952">
    <property type="component" value="Chromosome"/>
</dbReference>
<feature type="transmembrane region" description="Helical" evidence="6">
    <location>
        <begin position="6"/>
        <end position="26"/>
    </location>
</feature>
<dbReference type="GO" id="GO:0005886">
    <property type="term" value="C:plasma membrane"/>
    <property type="evidence" value="ECO:0007669"/>
    <property type="project" value="UniProtKB-SubCell"/>
</dbReference>
<dbReference type="GO" id="GO:0005524">
    <property type="term" value="F:ATP binding"/>
    <property type="evidence" value="ECO:0007669"/>
    <property type="project" value="InterPro"/>
</dbReference>